<accession>A0AAW6EHK6</accession>
<dbReference type="EMBL" id="JAQMLU010000029">
    <property type="protein sequence ID" value="MDB8751323.1"/>
    <property type="molecule type" value="Genomic_DNA"/>
</dbReference>
<organism evidence="1 2">
    <name type="scientific">Ruminococcus bicirculans</name>
    <name type="common">ex Wegman et al. 2014</name>
    <dbReference type="NCBI Taxonomy" id="1160721"/>
    <lineage>
        <taxon>Bacteria</taxon>
        <taxon>Bacillati</taxon>
        <taxon>Bacillota</taxon>
        <taxon>Clostridia</taxon>
        <taxon>Eubacteriales</taxon>
        <taxon>Oscillospiraceae</taxon>
        <taxon>Ruminococcus</taxon>
    </lineage>
</organism>
<comment type="caution">
    <text evidence="1">The sequence shown here is derived from an EMBL/GenBank/DDBJ whole genome shotgun (WGS) entry which is preliminary data.</text>
</comment>
<evidence type="ECO:0000313" key="2">
    <source>
        <dbReference type="Proteomes" id="UP001213042"/>
    </source>
</evidence>
<protein>
    <submittedName>
        <fullName evidence="1">Uncharacterized protein</fullName>
    </submittedName>
</protein>
<name>A0AAW6EHK6_9FIRM</name>
<dbReference type="Proteomes" id="UP001213042">
    <property type="component" value="Unassembled WGS sequence"/>
</dbReference>
<reference evidence="1" key="1">
    <citation type="submission" date="2023-01" db="EMBL/GenBank/DDBJ databases">
        <title>Human gut microbiome strain richness.</title>
        <authorList>
            <person name="Chen-Liaw A."/>
        </authorList>
    </citation>
    <scope>NUCLEOTIDE SEQUENCE</scope>
    <source>
        <strain evidence="1">D43st1_D9_D43t1_170807</strain>
    </source>
</reference>
<sequence>MDCFNCKYDDCINDNVPECYADLPFEEKEKIRKRNRARYHELKERGICVKCGKLPAKEGITLCESCAHKRSKREKRKRAENQQISKRDLWREQRKCYFCGGECVQGQKVCTKHYEMLKAMAMHMRESERSKIARERLKKVYFAGRQQ</sequence>
<gene>
    <name evidence="1" type="ORF">PNW00_12820</name>
</gene>
<proteinExistence type="predicted"/>
<evidence type="ECO:0000313" key="1">
    <source>
        <dbReference type="EMBL" id="MDB8751323.1"/>
    </source>
</evidence>
<dbReference type="AlphaFoldDB" id="A0AAW6EHK6"/>